<keyword evidence="2 6" id="KW-0812">Transmembrane</keyword>
<comment type="caution">
    <text evidence="7">The sequence shown here is derived from an EMBL/GenBank/DDBJ whole genome shotgun (WGS) entry which is preliminary data.</text>
</comment>
<comment type="subcellular location">
    <subcellularLocation>
        <location evidence="1">Membrane</location>
        <topology evidence="1">Single-pass membrane protein</topology>
    </subcellularLocation>
</comment>
<dbReference type="OrthoDB" id="3013353at2759"/>
<dbReference type="PANTHER" id="PTHR15549:SF26">
    <property type="entry name" value="AXIAL BUDDING PATTERN PROTEIN 2-RELATED"/>
    <property type="match status" value="1"/>
</dbReference>
<evidence type="ECO:0000313" key="7">
    <source>
        <dbReference type="EMBL" id="KAF7376926.1"/>
    </source>
</evidence>
<keyword evidence="3 6" id="KW-1133">Transmembrane helix</keyword>
<protein>
    <recommendedName>
        <fullName evidence="9">Transmembrane protein</fullName>
    </recommendedName>
</protein>
<proteinExistence type="predicted"/>
<dbReference type="GO" id="GO:0071944">
    <property type="term" value="C:cell periphery"/>
    <property type="evidence" value="ECO:0007669"/>
    <property type="project" value="UniProtKB-ARBA"/>
</dbReference>
<evidence type="ECO:0000256" key="2">
    <source>
        <dbReference type="ARBA" id="ARBA00022692"/>
    </source>
</evidence>
<sequence>MSTPPRQRVVDDTDPAIQYGPNGWFIADPSTLNVGNFGPIYQDSSHATTSNANLTFPFNGTAIQVLGTIYVSTDPTTNATDPTWDCFVDDIAISNPNPTFKYPENNWLLCEQAEIAEGSHVLTIQVQSKGHAFYFDYLKYTPPLDTSFDTAVLLYPNTDPSVSFGSGWSTFGGENGTNDHGSQTYSERCTGTSVVPYGFVPTELPHNATWATYTIDGGQPVNFTLNGLSSPQSATEYFVPLFTTPTIPNGAHNLVITYGGDSQHTPLVIQGFYVTNTTTVSSDSSSPSSSASTPSASPSSNSAKHTSAGAIAGGVIGGIIVLALLAALAFFYAKRRRRRRPDLTSANPYPMSMADDDSHVHSLPPTGADTAASSSGSRPYQRTEDSRPSTDYPYIQRAAPLHHHPSDTMSSSRGTRTHTQQPSASSASQSHGDFAPQQQHHYNSSTSAVVSHDSAHGALPSPATTPPAAPLTKLERERAAAAPTTRAGDVGRSPGTVVVIHEDSGLRLPSERALEPRIVELPPGYSPD</sequence>
<dbReference type="Gene3D" id="2.60.120.260">
    <property type="entry name" value="Galactose-binding domain-like"/>
    <property type="match status" value="2"/>
</dbReference>
<organism evidence="7 8">
    <name type="scientific">Mycena sanguinolenta</name>
    <dbReference type="NCBI Taxonomy" id="230812"/>
    <lineage>
        <taxon>Eukaryota</taxon>
        <taxon>Fungi</taxon>
        <taxon>Dikarya</taxon>
        <taxon>Basidiomycota</taxon>
        <taxon>Agaricomycotina</taxon>
        <taxon>Agaricomycetes</taxon>
        <taxon>Agaricomycetidae</taxon>
        <taxon>Agaricales</taxon>
        <taxon>Marasmiineae</taxon>
        <taxon>Mycenaceae</taxon>
        <taxon>Mycena</taxon>
    </lineage>
</organism>
<dbReference type="Proteomes" id="UP000623467">
    <property type="component" value="Unassembled WGS sequence"/>
</dbReference>
<evidence type="ECO:0000256" key="3">
    <source>
        <dbReference type="ARBA" id="ARBA00022989"/>
    </source>
</evidence>
<dbReference type="Gene3D" id="1.20.5.510">
    <property type="entry name" value="Single helix bin"/>
    <property type="match status" value="1"/>
</dbReference>
<keyword evidence="8" id="KW-1185">Reference proteome</keyword>
<evidence type="ECO:0000256" key="1">
    <source>
        <dbReference type="ARBA" id="ARBA00004167"/>
    </source>
</evidence>
<reference evidence="7" key="1">
    <citation type="submission" date="2020-05" db="EMBL/GenBank/DDBJ databases">
        <title>Mycena genomes resolve the evolution of fungal bioluminescence.</title>
        <authorList>
            <person name="Tsai I.J."/>
        </authorList>
    </citation>
    <scope>NUCLEOTIDE SEQUENCE</scope>
    <source>
        <strain evidence="7">160909Yilan</strain>
    </source>
</reference>
<evidence type="ECO:0000313" key="8">
    <source>
        <dbReference type="Proteomes" id="UP000623467"/>
    </source>
</evidence>
<accession>A0A8H6ZII5</accession>
<evidence type="ECO:0000256" key="4">
    <source>
        <dbReference type="ARBA" id="ARBA00023136"/>
    </source>
</evidence>
<evidence type="ECO:0008006" key="9">
    <source>
        <dbReference type="Google" id="ProtNLM"/>
    </source>
</evidence>
<feature type="region of interest" description="Disordered" evidence="5">
    <location>
        <begin position="342"/>
        <end position="469"/>
    </location>
</feature>
<evidence type="ECO:0000256" key="5">
    <source>
        <dbReference type="SAM" id="MobiDB-lite"/>
    </source>
</evidence>
<dbReference type="AlphaFoldDB" id="A0A8H6ZII5"/>
<feature type="compositionally biased region" description="Low complexity" evidence="5">
    <location>
        <begin position="420"/>
        <end position="430"/>
    </location>
</feature>
<feature type="transmembrane region" description="Helical" evidence="6">
    <location>
        <begin position="308"/>
        <end position="333"/>
    </location>
</feature>
<feature type="compositionally biased region" description="Polar residues" evidence="5">
    <location>
        <begin position="407"/>
        <end position="419"/>
    </location>
</feature>
<dbReference type="EMBL" id="JACAZH010000001">
    <property type="protein sequence ID" value="KAF7376926.1"/>
    <property type="molecule type" value="Genomic_DNA"/>
</dbReference>
<dbReference type="InterPro" id="IPR051694">
    <property type="entry name" value="Immunoregulatory_rcpt-like"/>
</dbReference>
<feature type="compositionally biased region" description="Polar residues" evidence="5">
    <location>
        <begin position="436"/>
        <end position="449"/>
    </location>
</feature>
<dbReference type="GO" id="GO:0016020">
    <property type="term" value="C:membrane"/>
    <property type="evidence" value="ECO:0007669"/>
    <property type="project" value="UniProtKB-SubCell"/>
</dbReference>
<keyword evidence="4 6" id="KW-0472">Membrane</keyword>
<feature type="compositionally biased region" description="Low complexity" evidence="5">
    <location>
        <begin position="366"/>
        <end position="377"/>
    </location>
</feature>
<evidence type="ECO:0000256" key="6">
    <source>
        <dbReference type="SAM" id="Phobius"/>
    </source>
</evidence>
<dbReference type="PANTHER" id="PTHR15549">
    <property type="entry name" value="PAIRED IMMUNOGLOBULIN-LIKE TYPE 2 RECEPTOR"/>
    <property type="match status" value="1"/>
</dbReference>
<name>A0A8H6ZII5_9AGAR</name>
<gene>
    <name evidence="7" type="ORF">MSAN_00110400</name>
</gene>
<feature type="region of interest" description="Disordered" evidence="5">
    <location>
        <begin position="279"/>
        <end position="306"/>
    </location>
</feature>